<proteinExistence type="predicted"/>
<protein>
    <submittedName>
        <fullName evidence="1">Uncharacterized protein</fullName>
    </submittedName>
</protein>
<comment type="caution">
    <text evidence="1">The sequence shown here is derived from an EMBL/GenBank/DDBJ whole genome shotgun (WGS) entry which is preliminary data.</text>
</comment>
<organism evidence="1 2">
    <name type="scientific">Cryptolaemus montrouzieri</name>
    <dbReference type="NCBI Taxonomy" id="559131"/>
    <lineage>
        <taxon>Eukaryota</taxon>
        <taxon>Metazoa</taxon>
        <taxon>Ecdysozoa</taxon>
        <taxon>Arthropoda</taxon>
        <taxon>Hexapoda</taxon>
        <taxon>Insecta</taxon>
        <taxon>Pterygota</taxon>
        <taxon>Neoptera</taxon>
        <taxon>Endopterygota</taxon>
        <taxon>Coleoptera</taxon>
        <taxon>Polyphaga</taxon>
        <taxon>Cucujiformia</taxon>
        <taxon>Coccinelloidea</taxon>
        <taxon>Coccinellidae</taxon>
        <taxon>Scymninae</taxon>
        <taxon>Scymnini</taxon>
        <taxon>Cryptolaemus</taxon>
    </lineage>
</organism>
<accession>A0ABD2NAB9</accession>
<evidence type="ECO:0000313" key="1">
    <source>
        <dbReference type="EMBL" id="KAL3275558.1"/>
    </source>
</evidence>
<evidence type="ECO:0000313" key="2">
    <source>
        <dbReference type="Proteomes" id="UP001516400"/>
    </source>
</evidence>
<dbReference type="Proteomes" id="UP001516400">
    <property type="component" value="Unassembled WGS sequence"/>
</dbReference>
<sequence>MWLSIVSQICCKRWNTLIGELQRIVEDRIDFQRAMTRIIEDKEVWKKCFKILADIMDKNEKGTGRKKIKMMITNLLEEAFANNKNDKWISREKASWADTLITNM</sequence>
<dbReference type="AlphaFoldDB" id="A0ABD2NAB9"/>
<name>A0ABD2NAB9_9CUCU</name>
<gene>
    <name evidence="1" type="ORF">HHI36_020314</name>
</gene>
<dbReference type="EMBL" id="JABFTP020000083">
    <property type="protein sequence ID" value="KAL3275558.1"/>
    <property type="molecule type" value="Genomic_DNA"/>
</dbReference>
<reference evidence="1 2" key="1">
    <citation type="journal article" date="2021" name="BMC Biol.">
        <title>Horizontally acquired antibacterial genes associated with adaptive radiation of ladybird beetles.</title>
        <authorList>
            <person name="Li H.S."/>
            <person name="Tang X.F."/>
            <person name="Huang Y.H."/>
            <person name="Xu Z.Y."/>
            <person name="Chen M.L."/>
            <person name="Du X.Y."/>
            <person name="Qiu B.Y."/>
            <person name="Chen P.T."/>
            <person name="Zhang W."/>
            <person name="Slipinski A."/>
            <person name="Escalona H.E."/>
            <person name="Waterhouse R.M."/>
            <person name="Zwick A."/>
            <person name="Pang H."/>
        </authorList>
    </citation>
    <scope>NUCLEOTIDE SEQUENCE [LARGE SCALE GENOMIC DNA]</scope>
    <source>
        <strain evidence="1">SYSU2018</strain>
    </source>
</reference>
<keyword evidence="2" id="KW-1185">Reference proteome</keyword>